<comment type="similarity">
    <text evidence="2 9">Belongs to the membrane fusion protein (MFP) (TC 8.A.1) family.</text>
</comment>
<evidence type="ECO:0000256" key="4">
    <source>
        <dbReference type="ARBA" id="ARBA00022475"/>
    </source>
</evidence>
<dbReference type="InterPro" id="IPR010129">
    <property type="entry name" value="T1SS_HlyD"/>
</dbReference>
<evidence type="ECO:0000256" key="5">
    <source>
        <dbReference type="ARBA" id="ARBA00022519"/>
    </source>
</evidence>
<dbReference type="NCBIfam" id="TIGR01843">
    <property type="entry name" value="type_I_hlyD"/>
    <property type="match status" value="1"/>
</dbReference>
<sequence>MILSARRFVMLGFVTLGLLLAVCAGWGALARIGGAVIAPGALRVQDDRQVVQHPDGGVVDLIAVRDGQAVAAGDLLLRLDGAELESELAIVEGQLFETMARRGRLTAERAAAPRIDFPDELVQVASGRADIAALLDGQSALFTARRDTLDRQVAQLGQRQDQIRSQIGGVDAQMAALVTQQTLIAQELEAQCKLLALGLTQLSRVLALEREEARLQGSTGELTAQRAEAEGRMTEYAMEALRLEASRREEAETALRDLGPQEMELAERRRALIQKLSRLDIRAPVAGVVLGLSVTTPRAVLQAAQPALYLIPQDRPLVVEARLPAINIDEVATGQPVRVLFTAFSGRATPELAGHLSLVSADALRDEATGASYYRVEVTLDDTAALGGRALVPGMPVEAFIATGDRSPLGYLTAPFTGYFRHAFRES</sequence>
<dbReference type="GO" id="GO:0015031">
    <property type="term" value="P:protein transport"/>
    <property type="evidence" value="ECO:0007669"/>
    <property type="project" value="InterPro"/>
</dbReference>
<protein>
    <recommendedName>
        <fullName evidence="9">Membrane fusion protein (MFP) family protein</fullName>
    </recommendedName>
</protein>
<dbReference type="PANTHER" id="PTHR30386:SF17">
    <property type="entry name" value="ALKALINE PROTEASE SECRETION PROTEIN APRE"/>
    <property type="match status" value="1"/>
</dbReference>
<gene>
    <name evidence="12" type="ORF">GR316_06580</name>
</gene>
<dbReference type="Pfam" id="PF25994">
    <property type="entry name" value="HH_AprE"/>
    <property type="match status" value="1"/>
</dbReference>
<reference evidence="12" key="1">
    <citation type="submission" date="2020-01" db="EMBL/GenBank/DDBJ databases">
        <authorList>
            <person name="Yang Y."/>
            <person name="Kwon Y.M."/>
        </authorList>
    </citation>
    <scope>NUCLEOTIDE SEQUENCE</scope>
    <source>
        <strain evidence="12">PG104</strain>
    </source>
</reference>
<evidence type="ECO:0000256" key="7">
    <source>
        <dbReference type="ARBA" id="ARBA00022989"/>
    </source>
</evidence>
<keyword evidence="4 9" id="KW-1003">Cell membrane</keyword>
<evidence type="ECO:0000256" key="1">
    <source>
        <dbReference type="ARBA" id="ARBA00004377"/>
    </source>
</evidence>
<dbReference type="Gene3D" id="2.40.30.170">
    <property type="match status" value="1"/>
</dbReference>
<dbReference type="Proteomes" id="UP000679284">
    <property type="component" value="Chromosome"/>
</dbReference>
<evidence type="ECO:0000313" key="12">
    <source>
        <dbReference type="EMBL" id="QUS35956.1"/>
    </source>
</evidence>
<keyword evidence="6" id="KW-0812">Transmembrane</keyword>
<keyword evidence="7" id="KW-1133">Transmembrane helix</keyword>
<evidence type="ECO:0000256" key="9">
    <source>
        <dbReference type="RuleBase" id="RU365093"/>
    </source>
</evidence>
<proteinExistence type="inferred from homology"/>
<dbReference type="InterPro" id="IPR050739">
    <property type="entry name" value="MFP"/>
</dbReference>
<dbReference type="GO" id="GO:0005886">
    <property type="term" value="C:plasma membrane"/>
    <property type="evidence" value="ECO:0007669"/>
    <property type="project" value="UniProtKB-SubCell"/>
</dbReference>
<evidence type="ECO:0000256" key="2">
    <source>
        <dbReference type="ARBA" id="ARBA00009477"/>
    </source>
</evidence>
<accession>A0A8J8MSL4</accession>
<keyword evidence="3 9" id="KW-0813">Transport</keyword>
<comment type="subcellular location">
    <subcellularLocation>
        <location evidence="1 9">Cell inner membrane</location>
        <topology evidence="1 9">Single-pass membrane protein</topology>
    </subcellularLocation>
</comment>
<evidence type="ECO:0000259" key="10">
    <source>
        <dbReference type="Pfam" id="PF25994"/>
    </source>
</evidence>
<dbReference type="KEGG" id="fap:GR316_06580"/>
<dbReference type="Pfam" id="PF26002">
    <property type="entry name" value="Beta-barrel_AprE"/>
    <property type="match status" value="1"/>
</dbReference>
<evidence type="ECO:0000256" key="3">
    <source>
        <dbReference type="ARBA" id="ARBA00022448"/>
    </source>
</evidence>
<feature type="domain" description="AprE-like long alpha-helical hairpin" evidence="10">
    <location>
        <begin position="85"/>
        <end position="272"/>
    </location>
</feature>
<evidence type="ECO:0000256" key="8">
    <source>
        <dbReference type="ARBA" id="ARBA00023136"/>
    </source>
</evidence>
<feature type="domain" description="AprE-like beta-barrel" evidence="11">
    <location>
        <begin position="317"/>
        <end position="404"/>
    </location>
</feature>
<dbReference type="InterPro" id="IPR058781">
    <property type="entry name" value="HH_AprE-like"/>
</dbReference>
<dbReference type="AlphaFoldDB" id="A0A8J8MSL4"/>
<evidence type="ECO:0000256" key="6">
    <source>
        <dbReference type="ARBA" id="ARBA00022692"/>
    </source>
</evidence>
<dbReference type="PANTHER" id="PTHR30386">
    <property type="entry name" value="MEMBRANE FUSION SUBUNIT OF EMRAB-TOLC MULTIDRUG EFFLUX PUMP"/>
    <property type="match status" value="1"/>
</dbReference>
<dbReference type="PRINTS" id="PR01490">
    <property type="entry name" value="RTXTOXIND"/>
</dbReference>
<name>A0A8J8MSL4_9RHOB</name>
<dbReference type="EMBL" id="CP047289">
    <property type="protein sequence ID" value="QUS35956.1"/>
    <property type="molecule type" value="Genomic_DNA"/>
</dbReference>
<keyword evidence="13" id="KW-1185">Reference proteome</keyword>
<keyword evidence="8" id="KW-0472">Membrane</keyword>
<evidence type="ECO:0000313" key="13">
    <source>
        <dbReference type="Proteomes" id="UP000679284"/>
    </source>
</evidence>
<evidence type="ECO:0000259" key="11">
    <source>
        <dbReference type="Pfam" id="PF26002"/>
    </source>
</evidence>
<organism evidence="12 13">
    <name type="scientific">Falsirhodobacter algicola</name>
    <dbReference type="NCBI Taxonomy" id="2692330"/>
    <lineage>
        <taxon>Bacteria</taxon>
        <taxon>Pseudomonadati</taxon>
        <taxon>Pseudomonadota</taxon>
        <taxon>Alphaproteobacteria</taxon>
        <taxon>Rhodobacterales</taxon>
        <taxon>Paracoccaceae</taxon>
        <taxon>Falsirhodobacter</taxon>
    </lineage>
</organism>
<keyword evidence="5 9" id="KW-0997">Cell inner membrane</keyword>
<dbReference type="InterPro" id="IPR058982">
    <property type="entry name" value="Beta-barrel_AprE"/>
</dbReference>
<dbReference type="RefSeq" id="WP_211783176.1">
    <property type="nucleotide sequence ID" value="NZ_CP047289.1"/>
</dbReference>